<comment type="similarity">
    <text evidence="1">Belongs to the NAD(P)-dependent epimerase/dehydratase family.</text>
</comment>
<protein>
    <submittedName>
        <fullName evidence="3">Nucleoside-diphosphate sugar epimerase</fullName>
    </submittedName>
</protein>
<dbReference type="InterPro" id="IPR036291">
    <property type="entry name" value="NAD(P)-bd_dom_sf"/>
</dbReference>
<dbReference type="AlphaFoldDB" id="A0A920CFK4"/>
<dbReference type="PANTHER" id="PTHR43000">
    <property type="entry name" value="DTDP-D-GLUCOSE 4,6-DEHYDRATASE-RELATED"/>
    <property type="match status" value="1"/>
</dbReference>
<dbReference type="EMBL" id="BORQ01000018">
    <property type="protein sequence ID" value="GIO35109.1"/>
    <property type="molecule type" value="Genomic_DNA"/>
</dbReference>
<evidence type="ECO:0000256" key="1">
    <source>
        <dbReference type="ARBA" id="ARBA00007637"/>
    </source>
</evidence>
<dbReference type="Pfam" id="PF01370">
    <property type="entry name" value="Epimerase"/>
    <property type="match status" value="1"/>
</dbReference>
<evidence type="ECO:0000259" key="2">
    <source>
        <dbReference type="Pfam" id="PF01370"/>
    </source>
</evidence>
<proteinExistence type="inferred from homology"/>
<reference evidence="3" key="1">
    <citation type="submission" date="2021-03" db="EMBL/GenBank/DDBJ databases">
        <title>Antimicrobial resistance genes in bacteria isolated from Japanese honey, and their potential for conferring macrolide and lincosamide resistance in the American foulbrood pathogen Paenibacillus larvae.</title>
        <authorList>
            <person name="Okamoto M."/>
            <person name="Kumagai M."/>
            <person name="Kanamori H."/>
            <person name="Takamatsu D."/>
        </authorList>
    </citation>
    <scope>NUCLEOTIDE SEQUENCE</scope>
    <source>
        <strain evidence="3">J2TS6</strain>
    </source>
</reference>
<dbReference type="Gene3D" id="3.40.50.720">
    <property type="entry name" value="NAD(P)-binding Rossmann-like Domain"/>
    <property type="match status" value="1"/>
</dbReference>
<evidence type="ECO:0000313" key="3">
    <source>
        <dbReference type="EMBL" id="GIO35109.1"/>
    </source>
</evidence>
<keyword evidence="4" id="KW-1185">Reference proteome</keyword>
<dbReference type="SUPFAM" id="SSF51735">
    <property type="entry name" value="NAD(P)-binding Rossmann-fold domains"/>
    <property type="match status" value="1"/>
</dbReference>
<organism evidence="3 4">
    <name type="scientific">Paenibacillus albilobatus</name>
    <dbReference type="NCBI Taxonomy" id="2716884"/>
    <lineage>
        <taxon>Bacteria</taxon>
        <taxon>Bacillati</taxon>
        <taxon>Bacillota</taxon>
        <taxon>Bacilli</taxon>
        <taxon>Bacillales</taxon>
        <taxon>Paenibacillaceae</taxon>
        <taxon>Paenibacillus</taxon>
    </lineage>
</organism>
<gene>
    <name evidence="3" type="ORF">J2TS6_62500</name>
</gene>
<dbReference type="RefSeq" id="WP_212958909.1">
    <property type="nucleotide sequence ID" value="NZ_BORQ01000018.1"/>
</dbReference>
<accession>A0A920CFK4</accession>
<name>A0A920CFK4_9BACL</name>
<feature type="domain" description="NAD-dependent epimerase/dehydratase" evidence="2">
    <location>
        <begin position="7"/>
        <end position="214"/>
    </location>
</feature>
<evidence type="ECO:0000313" key="4">
    <source>
        <dbReference type="Proteomes" id="UP000679779"/>
    </source>
</evidence>
<comment type="caution">
    <text evidence="3">The sequence shown here is derived from an EMBL/GenBank/DDBJ whole genome shotgun (WGS) entry which is preliminary data.</text>
</comment>
<sequence>MTKIRSVLVTGAGGYIGRHVVKALLDLGIEVSAIDNKTEDIDFRANKIEYNIFSNRENIYEDLGKPDVCLHLAWRDGFIHNSESHMQNLYSHYNFLRKMVDGGLKHVVVMGTMHEIGYFEGEIDENTPTNPHSLYGIAKNSLRQALQVFLKDKDVIFQWLRAFYIYGDDIKSNSIFSKIIRAEQDGMEWFPFTSGKNKYDFITVEDLAKQIALCSIQNEVTGIINCCSGKPVPLGDVVEKFIKKNGFRIKLKYGVYPDRTYDSPAIWGNNEKIEKVLNRVYEESFKY</sequence>
<dbReference type="InterPro" id="IPR001509">
    <property type="entry name" value="Epimerase_deHydtase"/>
</dbReference>
<dbReference type="Proteomes" id="UP000679779">
    <property type="component" value="Unassembled WGS sequence"/>
</dbReference>